<feature type="domain" description="Enoyl reductase (ER)" evidence="9">
    <location>
        <begin position="20"/>
        <end position="349"/>
    </location>
</feature>
<dbReference type="PANTHER" id="PTHR42940">
    <property type="entry name" value="ALCOHOL DEHYDROGENASE 1-RELATED"/>
    <property type="match status" value="1"/>
</dbReference>
<evidence type="ECO:0000313" key="10">
    <source>
        <dbReference type="EMBL" id="VVJ22179.1"/>
    </source>
</evidence>
<dbReference type="Gene3D" id="3.40.50.720">
    <property type="entry name" value="NAD(P)-binding Rossmann-like Domain"/>
    <property type="match status" value="1"/>
</dbReference>
<dbReference type="InterPro" id="IPR013154">
    <property type="entry name" value="ADH-like_N"/>
</dbReference>
<comment type="cofactor">
    <cofactor evidence="1">
        <name>Zn(2+)</name>
        <dbReference type="ChEBI" id="CHEBI:29105"/>
    </cofactor>
</comment>
<evidence type="ECO:0000259" key="9">
    <source>
        <dbReference type="SMART" id="SM00829"/>
    </source>
</evidence>
<dbReference type="GO" id="GO:0046872">
    <property type="term" value="F:metal ion binding"/>
    <property type="evidence" value="ECO:0007669"/>
    <property type="project" value="UniProtKB-KW"/>
</dbReference>
<comment type="similarity">
    <text evidence="2">Belongs to the zinc-containing alcohol dehydrogenase family.</text>
</comment>
<dbReference type="Pfam" id="PF00107">
    <property type="entry name" value="ADH_zinc_N"/>
    <property type="match status" value="1"/>
</dbReference>
<reference evidence="10 11" key="1">
    <citation type="submission" date="2019-09" db="EMBL/GenBank/DDBJ databases">
        <authorList>
            <person name="Leyn A S."/>
        </authorList>
    </citation>
    <scope>NUCLEOTIDE SEQUENCE [LARGE SCALE GENOMIC DNA]</scope>
    <source>
        <strain evidence="10">AA231_1</strain>
    </source>
</reference>
<evidence type="ECO:0000256" key="2">
    <source>
        <dbReference type="ARBA" id="ARBA00008072"/>
    </source>
</evidence>
<dbReference type="CDD" id="cd05284">
    <property type="entry name" value="arabinose_DH_like"/>
    <property type="match status" value="1"/>
</dbReference>
<dbReference type="InterPro" id="IPR011032">
    <property type="entry name" value="GroES-like_sf"/>
</dbReference>
<organism evidence="10 11">
    <name type="scientific">Amycolatopsis camponoti</name>
    <dbReference type="NCBI Taxonomy" id="2606593"/>
    <lineage>
        <taxon>Bacteria</taxon>
        <taxon>Bacillati</taxon>
        <taxon>Actinomycetota</taxon>
        <taxon>Actinomycetes</taxon>
        <taxon>Pseudonocardiales</taxon>
        <taxon>Pseudonocardiaceae</taxon>
        <taxon>Amycolatopsis</taxon>
    </lineage>
</organism>
<sequence>MVGVVSPVRKTPALRLTAWGDPPSLVDAEVPEPTGTEVLIRVEAAGICHSDLHVLDAAPGALPYRPPFTLGHEIAGHVAAGDFAAEGLAVGDRVAVYGPWGCGACRRCAAGEDNYCDRRAELPWSGAGLGRDGGMARYVLVPHARHLVPIGDLDAAQAAPLTDAGLTPYHAVAGLKLADDAAVVVIGVGGLGHVAIQILRATTRARVFAVDVREAALALADRSGAHRTLLTRTDTATVLRRETGGADAVLDFVGSDPTLSLAAGVLRPGGALAIVGSGGGKLTVTKPGPLPPGASVSLPFWGSGRELREVIALARAGSVRVETEQFPLGAAVEAFARLRAGQVSGRAVLLPG</sequence>
<evidence type="ECO:0000313" key="11">
    <source>
        <dbReference type="Proteomes" id="UP000399805"/>
    </source>
</evidence>
<dbReference type="RefSeq" id="WP_155546967.1">
    <property type="nucleotide sequence ID" value="NZ_CABVGP010000002.1"/>
</dbReference>
<evidence type="ECO:0000256" key="5">
    <source>
        <dbReference type="ARBA" id="ARBA00022833"/>
    </source>
</evidence>
<proteinExistence type="inferred from homology"/>
<comment type="catalytic activity">
    <reaction evidence="7">
        <text>a secondary alcohol + NAD(+) = a ketone + NADH + H(+)</text>
        <dbReference type="Rhea" id="RHEA:10740"/>
        <dbReference type="ChEBI" id="CHEBI:15378"/>
        <dbReference type="ChEBI" id="CHEBI:17087"/>
        <dbReference type="ChEBI" id="CHEBI:35681"/>
        <dbReference type="ChEBI" id="CHEBI:57540"/>
        <dbReference type="ChEBI" id="CHEBI:57945"/>
        <dbReference type="EC" id="1.1.1.1"/>
    </reaction>
</comment>
<protein>
    <recommendedName>
        <fullName evidence="3">alcohol dehydrogenase</fullName>
        <ecNumber evidence="3">1.1.1.1</ecNumber>
    </recommendedName>
</protein>
<keyword evidence="4" id="KW-0479">Metal-binding</keyword>
<dbReference type="GO" id="GO:0004022">
    <property type="term" value="F:alcohol dehydrogenase (NAD+) activity"/>
    <property type="evidence" value="ECO:0007669"/>
    <property type="project" value="UniProtKB-EC"/>
</dbReference>
<evidence type="ECO:0000256" key="6">
    <source>
        <dbReference type="ARBA" id="ARBA00023002"/>
    </source>
</evidence>
<gene>
    <name evidence="10" type="ORF">AA23TX_07190</name>
</gene>
<evidence type="ECO:0000256" key="8">
    <source>
        <dbReference type="ARBA" id="ARBA00049243"/>
    </source>
</evidence>
<comment type="catalytic activity">
    <reaction evidence="8">
        <text>a primary alcohol + NAD(+) = an aldehyde + NADH + H(+)</text>
        <dbReference type="Rhea" id="RHEA:10736"/>
        <dbReference type="ChEBI" id="CHEBI:15378"/>
        <dbReference type="ChEBI" id="CHEBI:15734"/>
        <dbReference type="ChEBI" id="CHEBI:17478"/>
        <dbReference type="ChEBI" id="CHEBI:57540"/>
        <dbReference type="ChEBI" id="CHEBI:57945"/>
        <dbReference type="EC" id="1.1.1.1"/>
    </reaction>
</comment>
<dbReference type="Gene3D" id="3.90.180.10">
    <property type="entry name" value="Medium-chain alcohol dehydrogenases, catalytic domain"/>
    <property type="match status" value="1"/>
</dbReference>
<dbReference type="Proteomes" id="UP000399805">
    <property type="component" value="Unassembled WGS sequence"/>
</dbReference>
<dbReference type="PANTHER" id="PTHR42940:SF8">
    <property type="entry name" value="VACUOLAR PROTEIN SORTING-ASSOCIATED PROTEIN 11"/>
    <property type="match status" value="1"/>
</dbReference>
<evidence type="ECO:0000256" key="7">
    <source>
        <dbReference type="ARBA" id="ARBA00049164"/>
    </source>
</evidence>
<dbReference type="SMART" id="SM00829">
    <property type="entry name" value="PKS_ER"/>
    <property type="match status" value="1"/>
</dbReference>
<keyword evidence="5" id="KW-0862">Zinc</keyword>
<dbReference type="InterPro" id="IPR036291">
    <property type="entry name" value="NAD(P)-bd_dom_sf"/>
</dbReference>
<evidence type="ECO:0000256" key="1">
    <source>
        <dbReference type="ARBA" id="ARBA00001947"/>
    </source>
</evidence>
<name>A0A6I8M3Q1_9PSEU</name>
<dbReference type="Pfam" id="PF08240">
    <property type="entry name" value="ADH_N"/>
    <property type="match status" value="1"/>
</dbReference>
<accession>A0A6I8M3Q1</accession>
<dbReference type="GO" id="GO:0005737">
    <property type="term" value="C:cytoplasm"/>
    <property type="evidence" value="ECO:0007669"/>
    <property type="project" value="TreeGrafter"/>
</dbReference>
<dbReference type="AlphaFoldDB" id="A0A6I8M3Q1"/>
<dbReference type="SUPFAM" id="SSF51735">
    <property type="entry name" value="NAD(P)-binding Rossmann-fold domains"/>
    <property type="match status" value="1"/>
</dbReference>
<keyword evidence="6 10" id="KW-0560">Oxidoreductase</keyword>
<dbReference type="SUPFAM" id="SSF50129">
    <property type="entry name" value="GroES-like"/>
    <property type="match status" value="1"/>
</dbReference>
<evidence type="ECO:0000256" key="3">
    <source>
        <dbReference type="ARBA" id="ARBA00013190"/>
    </source>
</evidence>
<dbReference type="EMBL" id="CABVGP010000002">
    <property type="protein sequence ID" value="VVJ22179.1"/>
    <property type="molecule type" value="Genomic_DNA"/>
</dbReference>
<keyword evidence="11" id="KW-1185">Reference proteome</keyword>
<evidence type="ECO:0000256" key="4">
    <source>
        <dbReference type="ARBA" id="ARBA00022723"/>
    </source>
</evidence>
<dbReference type="EC" id="1.1.1.1" evidence="3"/>
<dbReference type="InterPro" id="IPR013149">
    <property type="entry name" value="ADH-like_C"/>
</dbReference>
<dbReference type="InterPro" id="IPR020843">
    <property type="entry name" value="ER"/>
</dbReference>